<feature type="transmembrane region" description="Helical" evidence="6">
    <location>
        <begin position="141"/>
        <end position="167"/>
    </location>
</feature>
<dbReference type="Proteomes" id="UP001629260">
    <property type="component" value="Unassembled WGS sequence"/>
</dbReference>
<feature type="transmembrane region" description="Helical" evidence="6">
    <location>
        <begin position="179"/>
        <end position="196"/>
    </location>
</feature>
<keyword evidence="8" id="KW-1185">Reference proteome</keyword>
<organism evidence="7 8">
    <name type="scientific">Flavobacterium plantiphilum</name>
    <dbReference type="NCBI Taxonomy" id="3163297"/>
    <lineage>
        <taxon>Bacteria</taxon>
        <taxon>Pseudomonadati</taxon>
        <taxon>Bacteroidota</taxon>
        <taxon>Flavobacteriia</taxon>
        <taxon>Flavobacteriales</taxon>
        <taxon>Flavobacteriaceae</taxon>
        <taxon>Flavobacterium</taxon>
    </lineage>
</organism>
<dbReference type="PANTHER" id="PTHR30250:SF26">
    <property type="entry name" value="PSMA PROTEIN"/>
    <property type="match status" value="1"/>
</dbReference>
<keyword evidence="2" id="KW-1003">Cell membrane</keyword>
<evidence type="ECO:0000256" key="4">
    <source>
        <dbReference type="ARBA" id="ARBA00022989"/>
    </source>
</evidence>
<feature type="transmembrane region" description="Helical" evidence="6">
    <location>
        <begin position="478"/>
        <end position="501"/>
    </location>
</feature>
<keyword evidence="4 6" id="KW-1133">Transmembrane helix</keyword>
<dbReference type="EMBL" id="JBELQA010000008">
    <property type="protein sequence ID" value="MFL9831930.1"/>
    <property type="molecule type" value="Genomic_DNA"/>
</dbReference>
<evidence type="ECO:0000256" key="1">
    <source>
        <dbReference type="ARBA" id="ARBA00004651"/>
    </source>
</evidence>
<dbReference type="InterPro" id="IPR050833">
    <property type="entry name" value="Poly_Biosynth_Transport"/>
</dbReference>
<feature type="transmembrane region" description="Helical" evidence="6">
    <location>
        <begin position="326"/>
        <end position="343"/>
    </location>
</feature>
<dbReference type="RefSeq" id="WP_408082379.1">
    <property type="nucleotide sequence ID" value="NZ_JBELQA010000008.1"/>
</dbReference>
<dbReference type="PANTHER" id="PTHR30250">
    <property type="entry name" value="PST FAMILY PREDICTED COLANIC ACID TRANSPORTER"/>
    <property type="match status" value="1"/>
</dbReference>
<keyword evidence="3 6" id="KW-0812">Transmembrane</keyword>
<name>A0ABW8XXX5_9FLAO</name>
<evidence type="ECO:0000256" key="2">
    <source>
        <dbReference type="ARBA" id="ARBA00022475"/>
    </source>
</evidence>
<accession>A0ABW8XXX5</accession>
<evidence type="ECO:0000256" key="3">
    <source>
        <dbReference type="ARBA" id="ARBA00022692"/>
    </source>
</evidence>
<evidence type="ECO:0000256" key="6">
    <source>
        <dbReference type="SAM" id="Phobius"/>
    </source>
</evidence>
<feature type="transmembrane region" description="Helical" evidence="6">
    <location>
        <begin position="59"/>
        <end position="87"/>
    </location>
</feature>
<feature type="transmembrane region" description="Helical" evidence="6">
    <location>
        <begin position="392"/>
        <end position="411"/>
    </location>
</feature>
<feature type="transmembrane region" description="Helical" evidence="6">
    <location>
        <begin position="24"/>
        <end position="47"/>
    </location>
</feature>
<feature type="transmembrane region" description="Helical" evidence="6">
    <location>
        <begin position="282"/>
        <end position="305"/>
    </location>
</feature>
<feature type="transmembrane region" description="Helical" evidence="6">
    <location>
        <begin position="363"/>
        <end position="385"/>
    </location>
</feature>
<feature type="transmembrane region" description="Helical" evidence="6">
    <location>
        <begin position="202"/>
        <end position="220"/>
    </location>
</feature>
<proteinExistence type="predicted"/>
<evidence type="ECO:0000313" key="7">
    <source>
        <dbReference type="EMBL" id="MFL9831930.1"/>
    </source>
</evidence>
<reference evidence="7 8" key="1">
    <citation type="submission" date="2024-06" db="EMBL/GenBank/DDBJ databases">
        <authorList>
            <person name="Kaempfer P."/>
            <person name="Viver T."/>
        </authorList>
    </citation>
    <scope>NUCLEOTIDE SEQUENCE [LARGE SCALE GENOMIC DNA]</scope>
    <source>
        <strain evidence="7 8">ST-87</strain>
    </source>
</reference>
<evidence type="ECO:0000313" key="8">
    <source>
        <dbReference type="Proteomes" id="UP001629260"/>
    </source>
</evidence>
<gene>
    <name evidence="7" type="ORF">ABS764_13840</name>
</gene>
<feature type="transmembrane region" description="Helical" evidence="6">
    <location>
        <begin position="417"/>
        <end position="439"/>
    </location>
</feature>
<dbReference type="InterPro" id="IPR002528">
    <property type="entry name" value="MATE_fam"/>
</dbReference>
<evidence type="ECO:0000256" key="5">
    <source>
        <dbReference type="ARBA" id="ARBA00023136"/>
    </source>
</evidence>
<feature type="transmembrane region" description="Helical" evidence="6">
    <location>
        <begin position="240"/>
        <end position="262"/>
    </location>
</feature>
<comment type="subcellular location">
    <subcellularLocation>
        <location evidence="1">Cell membrane</location>
        <topology evidence="1">Multi-pass membrane protein</topology>
    </subcellularLocation>
</comment>
<feature type="transmembrane region" description="Helical" evidence="6">
    <location>
        <begin position="451"/>
        <end position="472"/>
    </location>
</feature>
<protein>
    <submittedName>
        <fullName evidence="7">Polysaccharide biosynthesis C-terminal domain-containing protein</fullName>
    </submittedName>
</protein>
<comment type="caution">
    <text evidence="7">The sequence shown here is derived from an EMBL/GenBank/DDBJ whole genome shotgun (WGS) entry which is preliminary data.</text>
</comment>
<feature type="transmembrane region" description="Helical" evidence="6">
    <location>
        <begin position="107"/>
        <end position="129"/>
    </location>
</feature>
<dbReference type="Pfam" id="PF01554">
    <property type="entry name" value="MatE"/>
    <property type="match status" value="1"/>
</dbReference>
<keyword evidence="5 6" id="KW-0472">Membrane</keyword>
<sequence length="517" mass="58378">MRNTIFINIAGKGKKLESHSTAKYVAKSFIWGTISKIISAAIQFISVPLLLSNFGQVDFGLIALASSINAYMTLLDMGVGTGAVKYFSEWIGTKDYNILDSVARTSISFYGIVGLINALVLIIIAFWGLSMFSLEHDQIPVIRTMFLILAFFSVINWSSSVFNQLLIANEQMFLVQQVNIIRSFIGFAVVGITLWLNWSITYYFFAYTLVNTLILVPFYLQSKKHKLVQSFVPASDWKNFGIIFKYSLAIITMGLFQMSAVHLRPIVLSIYSTEGIQIVTDYRILETITLFVISVGGSFTSIFMPKTTKLLIENNIENISNFICTATKYTTIVVVSLCIPIILNSRELLVFYVGKDFIDLSVWLELWIFIIIFGLHSSPVASLVLSTGKTKMLVFSSAIACVISLIINAVLTPHFGVGAAVIGYVVYIVIQMSFYYFYFNNHVLGLSSMKIFKSFFVPAVFSFISAFIIWYLDLSFNNLLFQIFVKTIIWFILYGGFLYFFKVITLENIKSFQKNTL</sequence>